<dbReference type="PROSITE" id="PS51257">
    <property type="entry name" value="PROKAR_LIPOPROTEIN"/>
    <property type="match status" value="1"/>
</dbReference>
<organism evidence="2 3">
    <name type="scientific">Flavobacterium frigoritolerans</name>
    <dbReference type="NCBI Taxonomy" id="2987686"/>
    <lineage>
        <taxon>Bacteria</taxon>
        <taxon>Pseudomonadati</taxon>
        <taxon>Bacteroidota</taxon>
        <taxon>Flavobacteriia</taxon>
        <taxon>Flavobacteriales</taxon>
        <taxon>Flavobacteriaceae</taxon>
        <taxon>Flavobacterium</taxon>
    </lineage>
</organism>
<keyword evidence="3" id="KW-1185">Reference proteome</keyword>
<evidence type="ECO:0008006" key="4">
    <source>
        <dbReference type="Google" id="ProtNLM"/>
    </source>
</evidence>
<comment type="caution">
    <text evidence="2">The sequence shown here is derived from an EMBL/GenBank/DDBJ whole genome shotgun (WGS) entry which is preliminary data.</text>
</comment>
<protein>
    <recommendedName>
        <fullName evidence="4">Lipoprotein</fullName>
    </recommendedName>
</protein>
<dbReference type="AlphaFoldDB" id="A0A9X3C9V3"/>
<evidence type="ECO:0000313" key="2">
    <source>
        <dbReference type="EMBL" id="MCV9934256.1"/>
    </source>
</evidence>
<keyword evidence="1" id="KW-0732">Signal</keyword>
<name>A0A9X3C9V3_9FLAO</name>
<feature type="signal peptide" evidence="1">
    <location>
        <begin position="1"/>
        <end position="28"/>
    </location>
</feature>
<reference evidence="2" key="1">
    <citation type="submission" date="2022-10" db="EMBL/GenBank/DDBJ databases">
        <title>Two novel species of Flavobacterium.</title>
        <authorList>
            <person name="Liu Q."/>
            <person name="Xin Y.-H."/>
        </authorList>
    </citation>
    <scope>NUCLEOTIDE SEQUENCE</scope>
    <source>
        <strain evidence="2">LS1R47</strain>
    </source>
</reference>
<evidence type="ECO:0000256" key="1">
    <source>
        <dbReference type="SAM" id="SignalP"/>
    </source>
</evidence>
<dbReference type="RefSeq" id="WP_264288439.1">
    <property type="nucleotide sequence ID" value="NZ_JAOZEV010000019.1"/>
</dbReference>
<gene>
    <name evidence="2" type="ORF">OIU80_18410</name>
</gene>
<feature type="chain" id="PRO_5040978590" description="Lipoprotein" evidence="1">
    <location>
        <begin position="29"/>
        <end position="236"/>
    </location>
</feature>
<dbReference type="Proteomes" id="UP001151133">
    <property type="component" value="Unassembled WGS sequence"/>
</dbReference>
<proteinExistence type="predicted"/>
<sequence>MENYTRRSKSILSLISFVFLLSCSFKPAIQVPKPVHIDVIVPNMDDKYDSVLYWYIDDFNIKKSSIDVKQERISEVKKNYYLKNNQLFNNKNNIVDNVLINLIINDKTSISVIMRDGKPQNDLLYSIDGVPPYVYTDSGGVIPLIKELEIFKKGEGHWINYYLEDYYSNKEYEKKKNFSLKEEGDVKNNFKYGEWKYYNKNGSIDSTKTYTLKDSVDVRFPHCIFNKKEPCYSEKK</sequence>
<accession>A0A9X3C9V3</accession>
<dbReference type="EMBL" id="JAOZEV010000019">
    <property type="protein sequence ID" value="MCV9934256.1"/>
    <property type="molecule type" value="Genomic_DNA"/>
</dbReference>
<evidence type="ECO:0000313" key="3">
    <source>
        <dbReference type="Proteomes" id="UP001151133"/>
    </source>
</evidence>